<proteinExistence type="predicted"/>
<dbReference type="PANTHER" id="PTHR48079:SF3">
    <property type="entry name" value="NAD-DEPENDENT EPIMERASE_DEHYDRATASE DOMAIN-CONTAINING PROTEIN"/>
    <property type="match status" value="1"/>
</dbReference>
<evidence type="ECO:0000256" key="1">
    <source>
        <dbReference type="SAM" id="SignalP"/>
    </source>
</evidence>
<dbReference type="AlphaFoldDB" id="A0AAD5YL81"/>
<evidence type="ECO:0000313" key="3">
    <source>
        <dbReference type="EMBL" id="KAJ3490673.1"/>
    </source>
</evidence>
<dbReference type="GO" id="GO:0005737">
    <property type="term" value="C:cytoplasm"/>
    <property type="evidence" value="ECO:0007669"/>
    <property type="project" value="TreeGrafter"/>
</dbReference>
<accession>A0AAD5YL81</accession>
<dbReference type="Pfam" id="PF01370">
    <property type="entry name" value="Epimerase"/>
    <property type="match status" value="1"/>
</dbReference>
<feature type="chain" id="PRO_5042084080" description="NAD-dependent epimerase/dehydratase domain-containing protein" evidence="1">
    <location>
        <begin position="21"/>
        <end position="301"/>
    </location>
</feature>
<evidence type="ECO:0000313" key="4">
    <source>
        <dbReference type="Proteomes" id="UP001212997"/>
    </source>
</evidence>
<keyword evidence="1" id="KW-0732">Signal</keyword>
<dbReference type="GO" id="GO:0004029">
    <property type="term" value="F:aldehyde dehydrogenase (NAD+) activity"/>
    <property type="evidence" value="ECO:0007669"/>
    <property type="project" value="TreeGrafter"/>
</dbReference>
<dbReference type="InterPro" id="IPR001509">
    <property type="entry name" value="Epimerase_deHydtase"/>
</dbReference>
<name>A0AAD5YL81_9APHY</name>
<reference evidence="3" key="1">
    <citation type="submission" date="2022-07" db="EMBL/GenBank/DDBJ databases">
        <title>Genome Sequence of Physisporinus lineatus.</title>
        <authorList>
            <person name="Buettner E."/>
        </authorList>
    </citation>
    <scope>NUCLEOTIDE SEQUENCE</scope>
    <source>
        <strain evidence="3">VT162</strain>
    </source>
</reference>
<keyword evidence="4" id="KW-1185">Reference proteome</keyword>
<protein>
    <recommendedName>
        <fullName evidence="2">NAD-dependent epimerase/dehydratase domain-containing protein</fullName>
    </recommendedName>
</protein>
<feature type="domain" description="NAD-dependent epimerase/dehydratase" evidence="2">
    <location>
        <begin position="4"/>
        <end position="214"/>
    </location>
</feature>
<dbReference type="Gene3D" id="3.40.50.720">
    <property type="entry name" value="NAD(P)-binding Rossmann-like Domain"/>
    <property type="match status" value="1"/>
</dbReference>
<evidence type="ECO:0000259" key="2">
    <source>
        <dbReference type="Pfam" id="PF01370"/>
    </source>
</evidence>
<dbReference type="EMBL" id="JANAWD010000024">
    <property type="protein sequence ID" value="KAJ3490673.1"/>
    <property type="molecule type" value="Genomic_DNA"/>
</dbReference>
<gene>
    <name evidence="3" type="ORF">NLI96_g1244</name>
</gene>
<organism evidence="3 4">
    <name type="scientific">Meripilus lineatus</name>
    <dbReference type="NCBI Taxonomy" id="2056292"/>
    <lineage>
        <taxon>Eukaryota</taxon>
        <taxon>Fungi</taxon>
        <taxon>Dikarya</taxon>
        <taxon>Basidiomycota</taxon>
        <taxon>Agaricomycotina</taxon>
        <taxon>Agaricomycetes</taxon>
        <taxon>Polyporales</taxon>
        <taxon>Meripilaceae</taxon>
        <taxon>Meripilus</taxon>
    </lineage>
</organism>
<dbReference type="InterPro" id="IPR036291">
    <property type="entry name" value="NAD(P)-bd_dom_sf"/>
</dbReference>
<dbReference type="SUPFAM" id="SSF51735">
    <property type="entry name" value="NAD(P)-binding Rossmann-fold domains"/>
    <property type="match status" value="1"/>
</dbReference>
<sequence>MVKVLVIGATGFVGLPAAQALVRAGHIVYGLTRSSEKAKQLAAEEIIPIVGEVDKPDQWLPSLIPTLDVFIDAVGGTANISVISPELLQTTAALAQKLRPAGAPKLSYIYTSGTWVHGESRTEVVTDTTPLTRPVDIVAWRPAHEQRVRENEILNGIVIRPSLVYGRSGSISAIFFKGASEGKVSWFGTTPGGRLATIHTDDLAELYLLAAESAQVLGGKALIASNDSSESIDDFLQKLVQVSGAKGPYEYVEPTNVFHAAIGTTALIRPYLARALLGWRPKKPTLIDGLETYYNAWKATQ</sequence>
<comment type="caution">
    <text evidence="3">The sequence shown here is derived from an EMBL/GenBank/DDBJ whole genome shotgun (WGS) entry which is preliminary data.</text>
</comment>
<dbReference type="InterPro" id="IPR051783">
    <property type="entry name" value="NAD(P)-dependent_oxidoreduct"/>
</dbReference>
<dbReference type="Proteomes" id="UP001212997">
    <property type="component" value="Unassembled WGS sequence"/>
</dbReference>
<dbReference type="PANTHER" id="PTHR48079">
    <property type="entry name" value="PROTEIN YEEZ"/>
    <property type="match status" value="1"/>
</dbReference>
<feature type="signal peptide" evidence="1">
    <location>
        <begin position="1"/>
        <end position="20"/>
    </location>
</feature>